<evidence type="ECO:0000256" key="1">
    <source>
        <dbReference type="SAM" id="MobiDB-lite"/>
    </source>
</evidence>
<name>A0A026W9K5_OOCBI</name>
<feature type="compositionally biased region" description="Polar residues" evidence="1">
    <location>
        <begin position="128"/>
        <end position="142"/>
    </location>
</feature>
<feature type="compositionally biased region" description="Basic and acidic residues" evidence="1">
    <location>
        <begin position="85"/>
        <end position="98"/>
    </location>
</feature>
<feature type="compositionally biased region" description="Basic and acidic residues" evidence="1">
    <location>
        <begin position="11"/>
        <end position="24"/>
    </location>
</feature>
<feature type="region of interest" description="Disordered" evidence="1">
    <location>
        <begin position="127"/>
        <end position="156"/>
    </location>
</feature>
<protein>
    <submittedName>
        <fullName evidence="2">Uncharacterized protein</fullName>
    </submittedName>
</protein>
<feature type="compositionally biased region" description="Basic and acidic residues" evidence="1">
    <location>
        <begin position="41"/>
        <end position="64"/>
    </location>
</feature>
<proteinExistence type="predicted"/>
<keyword evidence="3" id="KW-1185">Reference proteome</keyword>
<evidence type="ECO:0000313" key="3">
    <source>
        <dbReference type="Proteomes" id="UP000053097"/>
    </source>
</evidence>
<dbReference type="OMA" id="RRDRCAY"/>
<dbReference type="Proteomes" id="UP000053097">
    <property type="component" value="Unassembled WGS sequence"/>
</dbReference>
<sequence length="277" mass="33059">MQSRGLLPIRRSIDETPRQNDLPRDLLVNGDVTRNDPPLSTDREARENRHRHRYEENDRAERPRRGNVQRKRVEYFNNTYPQDLRTDIHVHHTNETTKSRRSRRREYEDTDYDSADAWKRDLLATAGPSDSKSILRNNINQGSDERPHYSTLPRRSRTINFEDQAYSFSGGRQRMYPKSLQNLTDLELDDVVCLPSSRGERACREAKLDDYRRRSRNQRGEELSFDDSYLRLCRNLSRLDKYPRGDRYEPGQVHYERECRTFGKDTVAFIYYKTCYL</sequence>
<accession>A0A026W9K5</accession>
<reference evidence="2 3" key="1">
    <citation type="journal article" date="2014" name="Curr. Biol.">
        <title>The genome of the clonal raider ant Cerapachys biroi.</title>
        <authorList>
            <person name="Oxley P.R."/>
            <person name="Ji L."/>
            <person name="Fetter-Pruneda I."/>
            <person name="McKenzie S.K."/>
            <person name="Li C."/>
            <person name="Hu H."/>
            <person name="Zhang G."/>
            <person name="Kronauer D.J."/>
        </authorList>
    </citation>
    <scope>NUCLEOTIDE SEQUENCE [LARGE SCALE GENOMIC DNA]</scope>
</reference>
<organism evidence="2 3">
    <name type="scientific">Ooceraea biroi</name>
    <name type="common">Clonal raider ant</name>
    <name type="synonym">Cerapachys biroi</name>
    <dbReference type="NCBI Taxonomy" id="2015173"/>
    <lineage>
        <taxon>Eukaryota</taxon>
        <taxon>Metazoa</taxon>
        <taxon>Ecdysozoa</taxon>
        <taxon>Arthropoda</taxon>
        <taxon>Hexapoda</taxon>
        <taxon>Insecta</taxon>
        <taxon>Pterygota</taxon>
        <taxon>Neoptera</taxon>
        <taxon>Endopterygota</taxon>
        <taxon>Hymenoptera</taxon>
        <taxon>Apocrita</taxon>
        <taxon>Aculeata</taxon>
        <taxon>Formicoidea</taxon>
        <taxon>Formicidae</taxon>
        <taxon>Dorylinae</taxon>
        <taxon>Ooceraea</taxon>
    </lineage>
</organism>
<evidence type="ECO:0000313" key="2">
    <source>
        <dbReference type="EMBL" id="EZA51699.1"/>
    </source>
</evidence>
<gene>
    <name evidence="2" type="ORF">X777_09455</name>
</gene>
<feature type="region of interest" description="Disordered" evidence="1">
    <location>
        <begin position="85"/>
        <end position="111"/>
    </location>
</feature>
<feature type="region of interest" description="Disordered" evidence="1">
    <location>
        <begin position="1"/>
        <end position="71"/>
    </location>
</feature>
<dbReference type="EMBL" id="KK107372">
    <property type="protein sequence ID" value="EZA51699.1"/>
    <property type="molecule type" value="Genomic_DNA"/>
</dbReference>
<dbReference type="AlphaFoldDB" id="A0A026W9K5"/>